<dbReference type="Gene3D" id="6.10.340.10">
    <property type="match status" value="1"/>
</dbReference>
<dbReference type="SMART" id="SM00387">
    <property type="entry name" value="HATPase_c"/>
    <property type="match status" value="1"/>
</dbReference>
<comment type="subcellular location">
    <subcellularLocation>
        <location evidence="2">Membrane</location>
    </subcellularLocation>
</comment>
<organism evidence="9 10">
    <name type="scientific">Saltatorellus ferox</name>
    <dbReference type="NCBI Taxonomy" id="2528018"/>
    <lineage>
        <taxon>Bacteria</taxon>
        <taxon>Pseudomonadati</taxon>
        <taxon>Planctomycetota</taxon>
        <taxon>Planctomycetia</taxon>
        <taxon>Planctomycetia incertae sedis</taxon>
        <taxon>Saltatorellus</taxon>
    </lineage>
</organism>
<reference evidence="9 10" key="1">
    <citation type="submission" date="2019-02" db="EMBL/GenBank/DDBJ databases">
        <title>Deep-cultivation of Planctomycetes and their phenomic and genomic characterization uncovers novel biology.</title>
        <authorList>
            <person name="Wiegand S."/>
            <person name="Jogler M."/>
            <person name="Boedeker C."/>
            <person name="Pinto D."/>
            <person name="Vollmers J."/>
            <person name="Rivas-Marin E."/>
            <person name="Kohn T."/>
            <person name="Peeters S.H."/>
            <person name="Heuer A."/>
            <person name="Rast P."/>
            <person name="Oberbeckmann S."/>
            <person name="Bunk B."/>
            <person name="Jeske O."/>
            <person name="Meyerdierks A."/>
            <person name="Storesund J.E."/>
            <person name="Kallscheuer N."/>
            <person name="Luecker S."/>
            <person name="Lage O.M."/>
            <person name="Pohl T."/>
            <person name="Merkel B.J."/>
            <person name="Hornburger P."/>
            <person name="Mueller R.-W."/>
            <person name="Bruemmer F."/>
            <person name="Labrenz M."/>
            <person name="Spormann A.M."/>
            <person name="Op den Camp H."/>
            <person name="Overmann J."/>
            <person name="Amann R."/>
            <person name="Jetten M.S.M."/>
            <person name="Mascher T."/>
            <person name="Medema M.H."/>
            <person name="Devos D.P."/>
            <person name="Kaster A.-K."/>
            <person name="Ovreas L."/>
            <person name="Rohde M."/>
            <person name="Galperin M.Y."/>
            <person name="Jogler C."/>
        </authorList>
    </citation>
    <scope>NUCLEOTIDE SEQUENCE [LARGE SCALE GENOMIC DNA]</scope>
    <source>
        <strain evidence="9 10">Poly30</strain>
    </source>
</reference>
<dbReference type="SMART" id="SM00388">
    <property type="entry name" value="HisKA"/>
    <property type="match status" value="1"/>
</dbReference>
<dbReference type="Pfam" id="PF00512">
    <property type="entry name" value="HisKA"/>
    <property type="match status" value="1"/>
</dbReference>
<dbReference type="InterPro" id="IPR050351">
    <property type="entry name" value="BphY/WalK/GraS-like"/>
</dbReference>
<dbReference type="SUPFAM" id="SSF158472">
    <property type="entry name" value="HAMP domain-like"/>
    <property type="match status" value="1"/>
</dbReference>
<dbReference type="Pfam" id="PF00672">
    <property type="entry name" value="HAMP"/>
    <property type="match status" value="1"/>
</dbReference>
<dbReference type="InterPro" id="IPR036097">
    <property type="entry name" value="HisK_dim/P_sf"/>
</dbReference>
<dbReference type="GO" id="GO:0016020">
    <property type="term" value="C:membrane"/>
    <property type="evidence" value="ECO:0007669"/>
    <property type="project" value="UniProtKB-SubCell"/>
</dbReference>
<proteinExistence type="predicted"/>
<dbReference type="CDD" id="cd00082">
    <property type="entry name" value="HisKA"/>
    <property type="match status" value="1"/>
</dbReference>
<keyword evidence="6" id="KW-0418">Kinase</keyword>
<dbReference type="SUPFAM" id="SSF55874">
    <property type="entry name" value="ATPase domain of HSP90 chaperone/DNA topoisomerase II/histidine kinase"/>
    <property type="match status" value="1"/>
</dbReference>
<dbReference type="InterPro" id="IPR003594">
    <property type="entry name" value="HATPase_dom"/>
</dbReference>
<dbReference type="InterPro" id="IPR036890">
    <property type="entry name" value="HATPase_C_sf"/>
</dbReference>
<dbReference type="GO" id="GO:0030295">
    <property type="term" value="F:protein kinase activator activity"/>
    <property type="evidence" value="ECO:0007669"/>
    <property type="project" value="TreeGrafter"/>
</dbReference>
<evidence type="ECO:0000313" key="10">
    <source>
        <dbReference type="Proteomes" id="UP000320390"/>
    </source>
</evidence>
<dbReference type="Gene3D" id="1.10.287.130">
    <property type="match status" value="1"/>
</dbReference>
<evidence type="ECO:0000256" key="5">
    <source>
        <dbReference type="ARBA" id="ARBA00022679"/>
    </source>
</evidence>
<evidence type="ECO:0000256" key="4">
    <source>
        <dbReference type="ARBA" id="ARBA00022553"/>
    </source>
</evidence>
<evidence type="ECO:0000256" key="2">
    <source>
        <dbReference type="ARBA" id="ARBA00004370"/>
    </source>
</evidence>
<keyword evidence="5 9" id="KW-0808">Transferase</keyword>
<evidence type="ECO:0000259" key="7">
    <source>
        <dbReference type="PROSITE" id="PS50109"/>
    </source>
</evidence>
<dbReference type="Proteomes" id="UP000320390">
    <property type="component" value="Chromosome"/>
</dbReference>
<dbReference type="EC" id="2.7.13.3" evidence="3"/>
<accession>A0A518EKG2</accession>
<comment type="catalytic activity">
    <reaction evidence="1">
        <text>ATP + protein L-histidine = ADP + protein N-phospho-L-histidine.</text>
        <dbReference type="EC" id="2.7.13.3"/>
    </reaction>
</comment>
<dbReference type="GO" id="GO:0007234">
    <property type="term" value="P:osmosensory signaling via phosphorelay pathway"/>
    <property type="evidence" value="ECO:0007669"/>
    <property type="project" value="TreeGrafter"/>
</dbReference>
<feature type="domain" description="Histidine kinase" evidence="7">
    <location>
        <begin position="385"/>
        <end position="596"/>
    </location>
</feature>
<evidence type="ECO:0000313" key="9">
    <source>
        <dbReference type="EMBL" id="QDV04566.1"/>
    </source>
</evidence>
<dbReference type="InterPro" id="IPR005467">
    <property type="entry name" value="His_kinase_dom"/>
</dbReference>
<dbReference type="Gene3D" id="3.30.565.10">
    <property type="entry name" value="Histidine kinase-like ATPase, C-terminal domain"/>
    <property type="match status" value="1"/>
</dbReference>
<dbReference type="SUPFAM" id="SSF47384">
    <property type="entry name" value="Homodimeric domain of signal transducing histidine kinase"/>
    <property type="match status" value="1"/>
</dbReference>
<dbReference type="InterPro" id="IPR003661">
    <property type="entry name" value="HisK_dim/P_dom"/>
</dbReference>
<dbReference type="PRINTS" id="PR00344">
    <property type="entry name" value="BCTRLSENSOR"/>
</dbReference>
<dbReference type="EMBL" id="CP036434">
    <property type="protein sequence ID" value="QDV04566.1"/>
    <property type="molecule type" value="Genomic_DNA"/>
</dbReference>
<dbReference type="SMART" id="SM01358">
    <property type="entry name" value="HBM"/>
    <property type="match status" value="1"/>
</dbReference>
<evidence type="ECO:0000256" key="6">
    <source>
        <dbReference type="ARBA" id="ARBA00022777"/>
    </source>
</evidence>
<name>A0A518EKG2_9BACT</name>
<keyword evidence="10" id="KW-1185">Reference proteome</keyword>
<keyword evidence="4" id="KW-0597">Phosphoprotein</keyword>
<evidence type="ECO:0000256" key="3">
    <source>
        <dbReference type="ARBA" id="ARBA00012438"/>
    </source>
</evidence>
<dbReference type="GO" id="GO:0000155">
    <property type="term" value="F:phosphorelay sensor kinase activity"/>
    <property type="evidence" value="ECO:0007669"/>
    <property type="project" value="InterPro"/>
</dbReference>
<dbReference type="InterPro" id="IPR003660">
    <property type="entry name" value="HAMP_dom"/>
</dbReference>
<dbReference type="CDD" id="cd06225">
    <property type="entry name" value="HAMP"/>
    <property type="match status" value="1"/>
</dbReference>
<dbReference type="InterPro" id="IPR032255">
    <property type="entry name" value="HBM"/>
</dbReference>
<dbReference type="PANTHER" id="PTHR42878">
    <property type="entry name" value="TWO-COMPONENT HISTIDINE KINASE"/>
    <property type="match status" value="1"/>
</dbReference>
<evidence type="ECO:0000259" key="8">
    <source>
        <dbReference type="PROSITE" id="PS50885"/>
    </source>
</evidence>
<dbReference type="GO" id="GO:0000156">
    <property type="term" value="F:phosphorelay response regulator activity"/>
    <property type="evidence" value="ECO:0007669"/>
    <property type="project" value="TreeGrafter"/>
</dbReference>
<dbReference type="CDD" id="cd00075">
    <property type="entry name" value="HATPase"/>
    <property type="match status" value="1"/>
</dbReference>
<feature type="domain" description="HAMP" evidence="8">
    <location>
        <begin position="294"/>
        <end position="346"/>
    </location>
</feature>
<dbReference type="AlphaFoldDB" id="A0A518EKG2"/>
<dbReference type="InterPro" id="IPR004358">
    <property type="entry name" value="Sig_transdc_His_kin-like_C"/>
</dbReference>
<sequence length="609" mass="66389">MLVLHLSVVAINHLVLAKAAESIDRSAGRNAQVAALLAMDRDIETLQGTVLSFMYTGDQALARRVTEGVEHLSEALTVHSDGAFGSSRSGDLAPMMDALRSYEEGLVQVIAQRGHQSRVLIDSVRPFAAETRATLSRLLAVADAQGASEAVAKVGAAIRRFDRAEEVVLAYQLDPSGALVHQFREASGEFAVALEDLVSADVEPIRAGVDAWRRSVFHVFSSTRSYLHLVNVVLAGQALEFRTLSSLWIERALDAQAVEEMEAQLDGERLRELSDWAGILTVLAGLLAGWWISRSVSAPITEMSDTFTALAAGHHVEIAGTDRRDELGQLAKAAEVFAERNRETRALLVQADRMARERETTNGILEKHVAELKLRNEDLDSFSYSASHDLRAPLRSIALLAEWIQEDAASSLPSESVEHLQLMVGRVQRLDKLLDGLLAYARIGRAEDLKQRFSVRGAIDDAVEAWGGLSAVRVSVVGEDVELEAPRVAFHKVVQNLVSNAVAHHDREVAHVTIEIQVDDDHLELRVGDDGPGIPALLHERVFQIFQTGKPRDVQEGSGIGLAIVQKMVYQAGGSIELDPAPGRGALFLVRWPLLARSESRLPVASEPV</sequence>
<dbReference type="PROSITE" id="PS50885">
    <property type="entry name" value="HAMP"/>
    <property type="match status" value="1"/>
</dbReference>
<dbReference type="PANTHER" id="PTHR42878:SF15">
    <property type="entry name" value="BACTERIOPHYTOCHROME"/>
    <property type="match status" value="1"/>
</dbReference>
<dbReference type="Pfam" id="PF02518">
    <property type="entry name" value="HATPase_c"/>
    <property type="match status" value="1"/>
</dbReference>
<dbReference type="PROSITE" id="PS50109">
    <property type="entry name" value="HIS_KIN"/>
    <property type="match status" value="1"/>
</dbReference>
<evidence type="ECO:0000256" key="1">
    <source>
        <dbReference type="ARBA" id="ARBA00000085"/>
    </source>
</evidence>
<gene>
    <name evidence="9" type="primary">cph1_1</name>
    <name evidence="9" type="ORF">Poly30_00570</name>
</gene>
<protein>
    <recommendedName>
        <fullName evidence="3">histidine kinase</fullName>
        <ecNumber evidence="3">2.7.13.3</ecNumber>
    </recommendedName>
</protein>